<sequence length="221" mass="25807">MLALFLVPLTALRAQENGEPPAPPVNEFSLTVAPLSLFGVHRRFRAGVIWHHRRWNYLLDFEYGPAFLNRELFGGSGADYRFYGLRPEIRYALSADRVARHRHFVGVEVPLNSYRREVTDRQYTRETGDRIAFDRARRQRDRVALLLKYTIAARLWQHLHLELYAGAGTARRTITYDRVVNARPENREILPPKYWGFGDSTLAGTTWRFDLALGFRVGYRW</sequence>
<dbReference type="AlphaFoldDB" id="A0A2S6I1I2"/>
<evidence type="ECO:0000313" key="1">
    <source>
        <dbReference type="EMBL" id="PPK85037.1"/>
    </source>
</evidence>
<dbReference type="Proteomes" id="UP000237662">
    <property type="component" value="Unassembled WGS sequence"/>
</dbReference>
<evidence type="ECO:0008006" key="3">
    <source>
        <dbReference type="Google" id="ProtNLM"/>
    </source>
</evidence>
<gene>
    <name evidence="1" type="ORF">CLV84_1926</name>
</gene>
<name>A0A2S6I1I2_9BACT</name>
<accession>A0A2S6I1I2</accession>
<reference evidence="1 2" key="1">
    <citation type="submission" date="2018-02" db="EMBL/GenBank/DDBJ databases">
        <title>Genomic Encyclopedia of Archaeal and Bacterial Type Strains, Phase II (KMG-II): from individual species to whole genera.</title>
        <authorList>
            <person name="Goeker M."/>
        </authorList>
    </citation>
    <scope>NUCLEOTIDE SEQUENCE [LARGE SCALE GENOMIC DNA]</scope>
    <source>
        <strain evidence="1 2">DSM 29526</strain>
    </source>
</reference>
<protein>
    <recommendedName>
        <fullName evidence="3">DUF3575 domain-containing protein</fullName>
    </recommendedName>
</protein>
<dbReference type="EMBL" id="PTJC01000006">
    <property type="protein sequence ID" value="PPK85037.1"/>
    <property type="molecule type" value="Genomic_DNA"/>
</dbReference>
<dbReference type="OrthoDB" id="1493917at2"/>
<organism evidence="1 2">
    <name type="scientific">Neolewinella xylanilytica</name>
    <dbReference type="NCBI Taxonomy" id="1514080"/>
    <lineage>
        <taxon>Bacteria</taxon>
        <taxon>Pseudomonadati</taxon>
        <taxon>Bacteroidota</taxon>
        <taxon>Saprospiria</taxon>
        <taxon>Saprospirales</taxon>
        <taxon>Lewinellaceae</taxon>
        <taxon>Neolewinella</taxon>
    </lineage>
</organism>
<comment type="caution">
    <text evidence="1">The sequence shown here is derived from an EMBL/GenBank/DDBJ whole genome shotgun (WGS) entry which is preliminary data.</text>
</comment>
<evidence type="ECO:0000313" key="2">
    <source>
        <dbReference type="Proteomes" id="UP000237662"/>
    </source>
</evidence>
<keyword evidence="2" id="KW-1185">Reference proteome</keyword>
<dbReference type="RefSeq" id="WP_104419561.1">
    <property type="nucleotide sequence ID" value="NZ_PTJC01000006.1"/>
</dbReference>
<proteinExistence type="predicted"/>